<feature type="transmembrane region" description="Helical" evidence="5">
    <location>
        <begin position="178"/>
        <end position="199"/>
    </location>
</feature>
<proteinExistence type="predicted"/>
<reference evidence="6 7" key="1">
    <citation type="submission" date="2016-10" db="EMBL/GenBank/DDBJ databases">
        <authorList>
            <person name="de Groot N.N."/>
        </authorList>
    </citation>
    <scope>NUCLEOTIDE SEQUENCE [LARGE SCALE GENOMIC DNA]</scope>
    <source>
        <strain evidence="6 7">DSM 12130</strain>
    </source>
</reference>
<dbReference type="PANTHER" id="PTHR10283:SF82">
    <property type="entry name" value="SOLUTE CARRIER FAMILY 13 MEMBER 2"/>
    <property type="match status" value="1"/>
</dbReference>
<feature type="transmembrane region" description="Helical" evidence="5">
    <location>
        <begin position="20"/>
        <end position="37"/>
    </location>
</feature>
<dbReference type="Pfam" id="PF00939">
    <property type="entry name" value="Na_sulph_symp"/>
    <property type="match status" value="1"/>
</dbReference>
<feature type="transmembrane region" description="Helical" evidence="5">
    <location>
        <begin position="144"/>
        <end position="166"/>
    </location>
</feature>
<dbReference type="GO" id="GO:1905039">
    <property type="term" value="P:carboxylic acid transmembrane transport"/>
    <property type="evidence" value="ECO:0007669"/>
    <property type="project" value="UniProtKB-ARBA"/>
</dbReference>
<evidence type="ECO:0000313" key="6">
    <source>
        <dbReference type="EMBL" id="SDP80139.1"/>
    </source>
</evidence>
<feature type="transmembrane region" description="Helical" evidence="5">
    <location>
        <begin position="397"/>
        <end position="416"/>
    </location>
</feature>
<dbReference type="GO" id="GO:0008514">
    <property type="term" value="F:organic anion transmembrane transporter activity"/>
    <property type="evidence" value="ECO:0007669"/>
    <property type="project" value="UniProtKB-ARBA"/>
</dbReference>
<feature type="transmembrane region" description="Helical" evidence="5">
    <location>
        <begin position="447"/>
        <end position="470"/>
    </location>
</feature>
<accession>A0A1H0VNG9</accession>
<dbReference type="PANTHER" id="PTHR10283">
    <property type="entry name" value="SOLUTE CARRIER FAMILY 13 MEMBER"/>
    <property type="match status" value="1"/>
</dbReference>
<organism evidence="6 7">
    <name type="scientific">Desulforhopalus singaporensis</name>
    <dbReference type="NCBI Taxonomy" id="91360"/>
    <lineage>
        <taxon>Bacteria</taxon>
        <taxon>Pseudomonadati</taxon>
        <taxon>Thermodesulfobacteriota</taxon>
        <taxon>Desulfobulbia</taxon>
        <taxon>Desulfobulbales</taxon>
        <taxon>Desulfocapsaceae</taxon>
        <taxon>Desulforhopalus</taxon>
    </lineage>
</organism>
<dbReference type="OrthoDB" id="1954618at2"/>
<dbReference type="EMBL" id="FNJI01000057">
    <property type="protein sequence ID" value="SDP80139.1"/>
    <property type="molecule type" value="Genomic_DNA"/>
</dbReference>
<evidence type="ECO:0000256" key="5">
    <source>
        <dbReference type="SAM" id="Phobius"/>
    </source>
</evidence>
<name>A0A1H0VNG9_9BACT</name>
<feature type="transmembrane region" description="Helical" evidence="5">
    <location>
        <begin position="219"/>
        <end position="244"/>
    </location>
</feature>
<dbReference type="Proteomes" id="UP000199073">
    <property type="component" value="Unassembled WGS sequence"/>
</dbReference>
<feature type="transmembrane region" description="Helical" evidence="5">
    <location>
        <begin position="49"/>
        <end position="77"/>
    </location>
</feature>
<feature type="transmembrane region" description="Helical" evidence="5">
    <location>
        <begin position="371"/>
        <end position="390"/>
    </location>
</feature>
<comment type="subcellular location">
    <subcellularLocation>
        <location evidence="1">Membrane</location>
        <topology evidence="1">Multi-pass membrane protein</topology>
    </subcellularLocation>
</comment>
<dbReference type="GO" id="GO:0005886">
    <property type="term" value="C:plasma membrane"/>
    <property type="evidence" value="ECO:0007669"/>
    <property type="project" value="TreeGrafter"/>
</dbReference>
<evidence type="ECO:0000313" key="7">
    <source>
        <dbReference type="Proteomes" id="UP000199073"/>
    </source>
</evidence>
<dbReference type="RefSeq" id="WP_092226029.1">
    <property type="nucleotide sequence ID" value="NZ_FNJI01000057.1"/>
</dbReference>
<dbReference type="STRING" id="91360.SAMN05660330_04167"/>
<gene>
    <name evidence="6" type="ORF">SAMN05660330_04167</name>
</gene>
<evidence type="ECO:0000256" key="4">
    <source>
        <dbReference type="ARBA" id="ARBA00023136"/>
    </source>
</evidence>
<dbReference type="InterPro" id="IPR001898">
    <property type="entry name" value="SLC13A/DASS"/>
</dbReference>
<feature type="transmembrane region" description="Helical" evidence="5">
    <location>
        <begin position="422"/>
        <end position="440"/>
    </location>
</feature>
<feature type="transmembrane region" description="Helical" evidence="5">
    <location>
        <begin position="89"/>
        <end position="107"/>
    </location>
</feature>
<sequence length="473" mass="51387">MKTSVLSQPTAKTFLPSARIRGWIYSLLFAAVGAYLLQNPENLKLTTYWFLTIFAISAFAFEIMPLFGTAILLLMLYIVTGIASPDLAFVGWTTPIPWVCLCGMLIGALMERTKLSDRIALLTISHIASTPLRLYGAFIVAGYLIGAIIPDVITTTIIFMTIASGMCHKMGMEKGSKAATILVMAGFFGATVPATNYLPNNIGIVGLLMVKDIGVPIEWVSFFIDNLGYSLINAAFCITILHFFGSRELGKYIDQCRSHAGEQIKAMGTMSLDEKKTLALTILAVVAFATEKFHGIPGYYAFCGIVLLGFTPIFSLLKADDVKEVQFDILFFITACMAIGIVAGSLGIPEWIAAMVVPWLESMNSLASTSIISYGVGILSNFALTPVAAASSLSIPLAEIASTLGLSTQPLLYSFFYGLDQFLFPYELAAGLLMYATGYVRLKHLMLIMACRMVLSGVAVLIVSSTYWQWLGY</sequence>
<keyword evidence="2 5" id="KW-0812">Transmembrane</keyword>
<feature type="transmembrane region" description="Helical" evidence="5">
    <location>
        <begin position="299"/>
        <end position="317"/>
    </location>
</feature>
<keyword evidence="4 5" id="KW-0472">Membrane</keyword>
<dbReference type="AlphaFoldDB" id="A0A1H0VNG9"/>
<evidence type="ECO:0000256" key="1">
    <source>
        <dbReference type="ARBA" id="ARBA00004141"/>
    </source>
</evidence>
<keyword evidence="3 5" id="KW-1133">Transmembrane helix</keyword>
<evidence type="ECO:0000256" key="2">
    <source>
        <dbReference type="ARBA" id="ARBA00022692"/>
    </source>
</evidence>
<keyword evidence="7" id="KW-1185">Reference proteome</keyword>
<protein>
    <submittedName>
        <fullName evidence="6">Di-and tricarboxylate transporter</fullName>
    </submittedName>
</protein>
<feature type="transmembrane region" description="Helical" evidence="5">
    <location>
        <begin position="329"/>
        <end position="351"/>
    </location>
</feature>
<evidence type="ECO:0000256" key="3">
    <source>
        <dbReference type="ARBA" id="ARBA00022989"/>
    </source>
</evidence>